<organism evidence="2 3">
    <name type="scientific">Helicobacter heilmannii</name>
    <dbReference type="NCBI Taxonomy" id="35817"/>
    <lineage>
        <taxon>Bacteria</taxon>
        <taxon>Pseudomonadati</taxon>
        <taxon>Campylobacterota</taxon>
        <taxon>Epsilonproteobacteria</taxon>
        <taxon>Campylobacterales</taxon>
        <taxon>Helicobacteraceae</taxon>
        <taxon>Helicobacter</taxon>
    </lineage>
</organism>
<dbReference type="EMBL" id="CDMK01000001">
    <property type="protein sequence ID" value="CRI33738.1"/>
    <property type="molecule type" value="Genomic_DNA"/>
</dbReference>
<proteinExistence type="predicted"/>
<keyword evidence="1" id="KW-0472">Membrane</keyword>
<sequence>MVVWRNYVPILLLCVLGIFFGLPLNVKKSGVFIGVVLSIYMVQRLLNSV</sequence>
<gene>
    <name evidence="2" type="ORF">HHE01_14240</name>
</gene>
<dbReference type="AlphaFoldDB" id="A0A0K2Y4L5"/>
<feature type="transmembrane region" description="Helical" evidence="1">
    <location>
        <begin position="30"/>
        <end position="46"/>
    </location>
</feature>
<name>A0A0K2Y4L5_HELHE</name>
<keyword evidence="1" id="KW-0812">Transmembrane</keyword>
<keyword evidence="1" id="KW-1133">Transmembrane helix</keyword>
<accession>A0A0K2Y4L5</accession>
<keyword evidence="3" id="KW-1185">Reference proteome</keyword>
<dbReference type="Proteomes" id="UP000046090">
    <property type="component" value="Unassembled WGS sequence"/>
</dbReference>
<evidence type="ECO:0000256" key="1">
    <source>
        <dbReference type="SAM" id="Phobius"/>
    </source>
</evidence>
<reference evidence="3" key="1">
    <citation type="submission" date="2014-12" db="EMBL/GenBank/DDBJ databases">
        <authorList>
            <person name="Smet A."/>
        </authorList>
    </citation>
    <scope>NUCLEOTIDE SEQUENCE [LARGE SCALE GENOMIC DNA]</scope>
</reference>
<evidence type="ECO:0000313" key="2">
    <source>
        <dbReference type="EMBL" id="CRI33738.1"/>
    </source>
</evidence>
<evidence type="ECO:0000313" key="3">
    <source>
        <dbReference type="Proteomes" id="UP000046090"/>
    </source>
</evidence>
<feature type="transmembrane region" description="Helical" evidence="1">
    <location>
        <begin position="7"/>
        <end position="24"/>
    </location>
</feature>
<protein>
    <submittedName>
        <fullName evidence="2">Uncharacterized protein</fullName>
    </submittedName>
</protein>